<reference evidence="1 2" key="1">
    <citation type="submission" date="2018-01" db="EMBL/GenBank/DDBJ databases">
        <title>The whole genome sequencing and assembly of Halobacillus litoralis ERB031 strain.</title>
        <authorList>
            <person name="Lee S.-J."/>
            <person name="Park M.-K."/>
            <person name="Kim J.-Y."/>
            <person name="Lee Y.-J."/>
            <person name="Yi H."/>
            <person name="Bahn Y.-S."/>
            <person name="Kim J.F."/>
            <person name="Lee D.-W."/>
        </authorList>
    </citation>
    <scope>NUCLEOTIDE SEQUENCE [LARGE SCALE GENOMIC DNA]</scope>
    <source>
        <strain evidence="1 2">ERB 031</strain>
    </source>
</reference>
<dbReference type="EMBL" id="CP026118">
    <property type="protein sequence ID" value="QAS51786.1"/>
    <property type="molecule type" value="Genomic_DNA"/>
</dbReference>
<sequence>MKYVNANNIIPEELITELQKYIQGETLYIPKPRAMHKKWGTSSGARKKINERNSKIKQSFYDGYSISELAEKYFLSPETIKKIVYTKE</sequence>
<proteinExistence type="predicted"/>
<dbReference type="Gene3D" id="1.10.10.60">
    <property type="entry name" value="Homeodomain-like"/>
    <property type="match status" value="1"/>
</dbReference>
<dbReference type="KEGG" id="hli:HLI_05825"/>
<dbReference type="InterPro" id="IPR009057">
    <property type="entry name" value="Homeodomain-like_sf"/>
</dbReference>
<gene>
    <name evidence="1" type="ORF">HLI_05825</name>
</gene>
<dbReference type="NCBIfam" id="NF040785">
    <property type="entry name" value="CD3324_fam"/>
    <property type="match status" value="1"/>
</dbReference>
<dbReference type="PANTHER" id="PTHR37812:SF1">
    <property type="entry name" value="MU-LIKE PROPHAGE FLUMU PROTEIN C"/>
    <property type="match status" value="1"/>
</dbReference>
<name>A0A410MAT6_9BACI</name>
<accession>A0A410MAT6</accession>
<dbReference type="AlphaFoldDB" id="A0A410MAT6"/>
<dbReference type="InterPro" id="IPR049739">
    <property type="entry name" value="YraL-like"/>
</dbReference>
<organism evidence="1 2">
    <name type="scientific">Halobacillus litoralis</name>
    <dbReference type="NCBI Taxonomy" id="45668"/>
    <lineage>
        <taxon>Bacteria</taxon>
        <taxon>Bacillati</taxon>
        <taxon>Bacillota</taxon>
        <taxon>Bacilli</taxon>
        <taxon>Bacillales</taxon>
        <taxon>Bacillaceae</taxon>
        <taxon>Halobacillus</taxon>
    </lineage>
</organism>
<protein>
    <recommendedName>
        <fullName evidence="3">Mor transcription activator domain-containing protein</fullName>
    </recommendedName>
</protein>
<evidence type="ECO:0008006" key="3">
    <source>
        <dbReference type="Google" id="ProtNLM"/>
    </source>
</evidence>
<dbReference type="OrthoDB" id="9800398at2"/>
<dbReference type="InterPro" id="IPR052411">
    <property type="entry name" value="c-mor_Regulatory_Protein"/>
</dbReference>
<evidence type="ECO:0000313" key="2">
    <source>
        <dbReference type="Proteomes" id="UP000287756"/>
    </source>
</evidence>
<dbReference type="PANTHER" id="PTHR37812">
    <property type="entry name" value="MU-LIKE PROPHAGE FLUMU PROTEIN C"/>
    <property type="match status" value="1"/>
</dbReference>
<dbReference type="SUPFAM" id="SSF46689">
    <property type="entry name" value="Homeodomain-like"/>
    <property type="match status" value="1"/>
</dbReference>
<evidence type="ECO:0000313" key="1">
    <source>
        <dbReference type="EMBL" id="QAS51786.1"/>
    </source>
</evidence>
<dbReference type="Proteomes" id="UP000287756">
    <property type="component" value="Chromosome"/>
</dbReference>
<dbReference type="RefSeq" id="WP_128523828.1">
    <property type="nucleotide sequence ID" value="NZ_CP026118.1"/>
</dbReference>